<feature type="compositionally biased region" description="Low complexity" evidence="1">
    <location>
        <begin position="13"/>
        <end position="37"/>
    </location>
</feature>
<evidence type="ECO:0000256" key="1">
    <source>
        <dbReference type="SAM" id="MobiDB-lite"/>
    </source>
</evidence>
<accession>A0A426X7F1</accession>
<feature type="region of interest" description="Disordered" evidence="1">
    <location>
        <begin position="12"/>
        <end position="40"/>
    </location>
</feature>
<evidence type="ECO:0000313" key="3">
    <source>
        <dbReference type="Proteomes" id="UP000287651"/>
    </source>
</evidence>
<proteinExistence type="predicted"/>
<comment type="caution">
    <text evidence="2">The sequence shown here is derived from an EMBL/GenBank/DDBJ whole genome shotgun (WGS) entry which is preliminary data.</text>
</comment>
<gene>
    <name evidence="2" type="ORF">B296_00058491</name>
</gene>
<sequence>MNILAGSATCIFPSSSSVPGYSPTSTGAGSTPSSGSSVLNTYNPAGSNSVFGSDNPTGTVSNAISLSISWTSLLFVLTIACISCNI</sequence>
<dbReference type="Proteomes" id="UP000287651">
    <property type="component" value="Unassembled WGS sequence"/>
</dbReference>
<reference evidence="2 3" key="1">
    <citation type="journal article" date="2014" name="Agronomy (Basel)">
        <title>A Draft Genome Sequence for Ensete ventricosum, the Drought-Tolerant Tree Against Hunger.</title>
        <authorList>
            <person name="Harrison J."/>
            <person name="Moore K.A."/>
            <person name="Paszkiewicz K."/>
            <person name="Jones T."/>
            <person name="Grant M."/>
            <person name="Ambacheew D."/>
            <person name="Muzemil S."/>
            <person name="Studholme D.J."/>
        </authorList>
    </citation>
    <scope>NUCLEOTIDE SEQUENCE [LARGE SCALE GENOMIC DNA]</scope>
</reference>
<organism evidence="2 3">
    <name type="scientific">Ensete ventricosum</name>
    <name type="common">Abyssinian banana</name>
    <name type="synonym">Musa ensete</name>
    <dbReference type="NCBI Taxonomy" id="4639"/>
    <lineage>
        <taxon>Eukaryota</taxon>
        <taxon>Viridiplantae</taxon>
        <taxon>Streptophyta</taxon>
        <taxon>Embryophyta</taxon>
        <taxon>Tracheophyta</taxon>
        <taxon>Spermatophyta</taxon>
        <taxon>Magnoliopsida</taxon>
        <taxon>Liliopsida</taxon>
        <taxon>Zingiberales</taxon>
        <taxon>Musaceae</taxon>
        <taxon>Ensete</taxon>
    </lineage>
</organism>
<dbReference type="AlphaFoldDB" id="A0A426X7F1"/>
<name>A0A426X7F1_ENSVE</name>
<protein>
    <submittedName>
        <fullName evidence="2">Uncharacterized protein</fullName>
    </submittedName>
</protein>
<dbReference type="EMBL" id="AMZH03025133">
    <property type="protein sequence ID" value="RRT35388.1"/>
    <property type="molecule type" value="Genomic_DNA"/>
</dbReference>
<evidence type="ECO:0000313" key="2">
    <source>
        <dbReference type="EMBL" id="RRT35388.1"/>
    </source>
</evidence>